<keyword evidence="6" id="KW-1185">Reference proteome</keyword>
<proteinExistence type="predicted"/>
<dbReference type="CDD" id="cd01392">
    <property type="entry name" value="HTH_LacI"/>
    <property type="match status" value="1"/>
</dbReference>
<dbReference type="EMBL" id="BAAAYV010000025">
    <property type="protein sequence ID" value="GAA3668336.1"/>
    <property type="molecule type" value="Genomic_DNA"/>
</dbReference>
<dbReference type="Proteomes" id="UP001410795">
    <property type="component" value="Unassembled WGS sequence"/>
</dbReference>
<organism evidence="5 6">
    <name type="scientific">Microbacterium marinilacus</name>
    <dbReference type="NCBI Taxonomy" id="415209"/>
    <lineage>
        <taxon>Bacteria</taxon>
        <taxon>Bacillati</taxon>
        <taxon>Actinomycetota</taxon>
        <taxon>Actinomycetes</taxon>
        <taxon>Micrococcales</taxon>
        <taxon>Microbacteriaceae</taxon>
        <taxon>Microbacterium</taxon>
    </lineage>
</organism>
<evidence type="ECO:0000256" key="2">
    <source>
        <dbReference type="ARBA" id="ARBA00023125"/>
    </source>
</evidence>
<dbReference type="PROSITE" id="PS50932">
    <property type="entry name" value="HTH_LACI_2"/>
    <property type="match status" value="1"/>
</dbReference>
<evidence type="ECO:0000259" key="4">
    <source>
        <dbReference type="PROSITE" id="PS50932"/>
    </source>
</evidence>
<evidence type="ECO:0000256" key="3">
    <source>
        <dbReference type="ARBA" id="ARBA00023163"/>
    </source>
</evidence>
<dbReference type="Pfam" id="PF00356">
    <property type="entry name" value="LacI"/>
    <property type="match status" value="1"/>
</dbReference>
<comment type="caution">
    <text evidence="5">The sequence shown here is derived from an EMBL/GenBank/DDBJ whole genome shotgun (WGS) entry which is preliminary data.</text>
</comment>
<dbReference type="CDD" id="cd06267">
    <property type="entry name" value="PBP1_LacI_sugar_binding-like"/>
    <property type="match status" value="1"/>
</dbReference>
<dbReference type="SUPFAM" id="SSF53822">
    <property type="entry name" value="Periplasmic binding protein-like I"/>
    <property type="match status" value="1"/>
</dbReference>
<keyword evidence="2 5" id="KW-0238">DNA-binding</keyword>
<name>A0ABP7BS66_9MICO</name>
<dbReference type="InterPro" id="IPR028082">
    <property type="entry name" value="Peripla_BP_I"/>
</dbReference>
<dbReference type="Gene3D" id="1.10.260.40">
    <property type="entry name" value="lambda repressor-like DNA-binding domains"/>
    <property type="match status" value="1"/>
</dbReference>
<keyword evidence="3" id="KW-0804">Transcription</keyword>
<dbReference type="SUPFAM" id="SSF47413">
    <property type="entry name" value="lambda repressor-like DNA-binding domains"/>
    <property type="match status" value="1"/>
</dbReference>
<accession>A0ABP7BS66</accession>
<keyword evidence="1" id="KW-0805">Transcription regulation</keyword>
<dbReference type="InterPro" id="IPR000843">
    <property type="entry name" value="HTH_LacI"/>
</dbReference>
<evidence type="ECO:0000313" key="6">
    <source>
        <dbReference type="Proteomes" id="UP001410795"/>
    </source>
</evidence>
<gene>
    <name evidence="5" type="ORF">GCM10022202_32990</name>
</gene>
<dbReference type="Gene3D" id="3.40.50.2300">
    <property type="match status" value="2"/>
</dbReference>
<protein>
    <submittedName>
        <fullName evidence="5">LacI family DNA-binding transcriptional regulator</fullName>
    </submittedName>
</protein>
<feature type="domain" description="HTH lacI-type" evidence="4">
    <location>
        <begin position="12"/>
        <end position="66"/>
    </location>
</feature>
<dbReference type="GO" id="GO:0003677">
    <property type="term" value="F:DNA binding"/>
    <property type="evidence" value="ECO:0007669"/>
    <property type="project" value="UniProtKB-KW"/>
</dbReference>
<dbReference type="SMART" id="SM00354">
    <property type="entry name" value="HTH_LACI"/>
    <property type="match status" value="1"/>
</dbReference>
<reference evidence="6" key="1">
    <citation type="journal article" date="2019" name="Int. J. Syst. Evol. Microbiol.">
        <title>The Global Catalogue of Microorganisms (GCM) 10K type strain sequencing project: providing services to taxonomists for standard genome sequencing and annotation.</title>
        <authorList>
            <consortium name="The Broad Institute Genomics Platform"/>
            <consortium name="The Broad Institute Genome Sequencing Center for Infectious Disease"/>
            <person name="Wu L."/>
            <person name="Ma J."/>
        </authorList>
    </citation>
    <scope>NUCLEOTIDE SEQUENCE [LARGE SCALE GENOMIC DNA]</scope>
    <source>
        <strain evidence="6">JCM 16546</strain>
    </source>
</reference>
<dbReference type="InterPro" id="IPR010982">
    <property type="entry name" value="Lambda_DNA-bd_dom_sf"/>
</dbReference>
<dbReference type="RefSeq" id="WP_221858109.1">
    <property type="nucleotide sequence ID" value="NZ_BAAAYV010000025.1"/>
</dbReference>
<dbReference type="InterPro" id="IPR046335">
    <property type="entry name" value="LacI/GalR-like_sensor"/>
</dbReference>
<evidence type="ECO:0000313" key="5">
    <source>
        <dbReference type="EMBL" id="GAA3668336.1"/>
    </source>
</evidence>
<evidence type="ECO:0000256" key="1">
    <source>
        <dbReference type="ARBA" id="ARBA00023015"/>
    </source>
</evidence>
<dbReference type="Pfam" id="PF13377">
    <property type="entry name" value="Peripla_BP_3"/>
    <property type="match status" value="1"/>
</dbReference>
<dbReference type="PANTHER" id="PTHR30146:SF109">
    <property type="entry name" value="HTH-TYPE TRANSCRIPTIONAL REGULATOR GALS"/>
    <property type="match status" value="1"/>
</dbReference>
<dbReference type="PANTHER" id="PTHR30146">
    <property type="entry name" value="LACI-RELATED TRANSCRIPTIONAL REPRESSOR"/>
    <property type="match status" value="1"/>
</dbReference>
<sequence length="339" mass="35379">MSRATHDRSGRPTIEDVARLAGVSRAATSRALNGQPGASAEVRERVARAVAELGYRPDLAARELASGRRRTIDLVVVLPDDCETTWLAADPYYGRIIAGLMPALDREGLPLRIRRIDETDAAAQLRELAPAVTAGAVIVNVPVSLAERFARQARGPVVSLTPTDPRVPGVLARNREGARAAVEHLHALGRHRIGAVHGPAGNECALARRTGHLEAAAALGLDVVTADGDFGLQGGRRAAAELLARHPDLDALFVASDMMGAGAVQAVTAAGRRVPEDVAVVGFDDSIAAVYANPPLTTIRQPVEEMASAAVEALLDGTAGPGWRPAFACGLVVRASTAS</sequence>